<name>A0ABW0SVR4_9GAMM</name>
<proteinExistence type="predicted"/>
<dbReference type="Proteomes" id="UP001596111">
    <property type="component" value="Unassembled WGS sequence"/>
</dbReference>
<organism evidence="2 3">
    <name type="scientific">Rhodanobacter terrae</name>
    <dbReference type="NCBI Taxonomy" id="418647"/>
    <lineage>
        <taxon>Bacteria</taxon>
        <taxon>Pseudomonadati</taxon>
        <taxon>Pseudomonadota</taxon>
        <taxon>Gammaproteobacteria</taxon>
        <taxon>Lysobacterales</taxon>
        <taxon>Rhodanobacteraceae</taxon>
        <taxon>Rhodanobacter</taxon>
    </lineage>
</organism>
<accession>A0ABW0SVR4</accession>
<evidence type="ECO:0000313" key="3">
    <source>
        <dbReference type="Proteomes" id="UP001596111"/>
    </source>
</evidence>
<keyword evidence="3" id="KW-1185">Reference proteome</keyword>
<dbReference type="RefSeq" id="WP_377326237.1">
    <property type="nucleotide sequence ID" value="NZ_JBHSNG010000006.1"/>
</dbReference>
<sequence length="225" mass="25053">MPHAHVLIHVNRAIHSNEESRVAWISAVVDRRQDACFAMVIEFNCIVASVRAGRWIRQNFLVPMPPAASSSRGRNGHVENANMSKTWLLVADAAKARLFGIPKKGADLIEIACFTHPNARSPGQHPEHGRLGRTNESANSARHAVEPHTSLREKHAMQFADLLCNTIRQGRLEKQYDHLVLMAPPRFLGVLRDRLDEQALKCIVAEVGSDLLALSPTELRAYLPT</sequence>
<protein>
    <submittedName>
        <fullName evidence="2">Host attachment protein</fullName>
    </submittedName>
</protein>
<dbReference type="InterPro" id="IPR019291">
    <property type="entry name" value="Host_attachment_protein"/>
</dbReference>
<feature type="region of interest" description="Disordered" evidence="1">
    <location>
        <begin position="119"/>
        <end position="142"/>
    </location>
</feature>
<comment type="caution">
    <text evidence="2">The sequence shown here is derived from an EMBL/GenBank/DDBJ whole genome shotgun (WGS) entry which is preliminary data.</text>
</comment>
<evidence type="ECO:0000256" key="1">
    <source>
        <dbReference type="SAM" id="MobiDB-lite"/>
    </source>
</evidence>
<dbReference type="EMBL" id="JBHSNG010000006">
    <property type="protein sequence ID" value="MFC5581116.1"/>
    <property type="molecule type" value="Genomic_DNA"/>
</dbReference>
<gene>
    <name evidence="2" type="ORF">ACFPPB_08340</name>
</gene>
<dbReference type="Pfam" id="PF10116">
    <property type="entry name" value="Host_attach"/>
    <property type="match status" value="1"/>
</dbReference>
<reference evidence="3" key="1">
    <citation type="journal article" date="2019" name="Int. J. Syst. Evol. Microbiol.">
        <title>The Global Catalogue of Microorganisms (GCM) 10K type strain sequencing project: providing services to taxonomists for standard genome sequencing and annotation.</title>
        <authorList>
            <consortium name="The Broad Institute Genomics Platform"/>
            <consortium name="The Broad Institute Genome Sequencing Center for Infectious Disease"/>
            <person name="Wu L."/>
            <person name="Ma J."/>
        </authorList>
    </citation>
    <scope>NUCLEOTIDE SEQUENCE [LARGE SCALE GENOMIC DNA]</scope>
    <source>
        <strain evidence="3">CGMCC 1.13587</strain>
    </source>
</reference>
<evidence type="ECO:0000313" key="2">
    <source>
        <dbReference type="EMBL" id="MFC5581116.1"/>
    </source>
</evidence>